<reference evidence="2" key="1">
    <citation type="journal article" date="2014" name="Science">
        <title>Ancient hybridizations among the ancestral genomes of bread wheat.</title>
        <authorList>
            <consortium name="International Wheat Genome Sequencing Consortium,"/>
            <person name="Marcussen T."/>
            <person name="Sandve S.R."/>
            <person name="Heier L."/>
            <person name="Spannagl M."/>
            <person name="Pfeifer M."/>
            <person name="Jakobsen K.S."/>
            <person name="Wulff B.B."/>
            <person name="Steuernagel B."/>
            <person name="Mayer K.F."/>
            <person name="Olsen O.A."/>
        </authorList>
    </citation>
    <scope>NUCLEOTIDE SEQUENCE [LARGE SCALE GENOMIC DNA]</scope>
    <source>
        <strain evidence="2">cv. AL8/78</strain>
    </source>
</reference>
<sequence>MADLPLLKLRYKISMAGQGISCIIFSHVQLRIRGCNFGRKTQHVVYILFFVQVSTARSVVSF</sequence>
<dbReference type="AlphaFoldDB" id="A0A453E3S7"/>
<reference evidence="2" key="2">
    <citation type="journal article" date="2017" name="Nat. Plants">
        <title>The Aegilops tauschii genome reveals multiple impacts of transposons.</title>
        <authorList>
            <person name="Zhao G."/>
            <person name="Zou C."/>
            <person name="Li K."/>
            <person name="Wang K."/>
            <person name="Li T."/>
            <person name="Gao L."/>
            <person name="Zhang X."/>
            <person name="Wang H."/>
            <person name="Yang Z."/>
            <person name="Liu X."/>
            <person name="Jiang W."/>
            <person name="Mao L."/>
            <person name="Kong X."/>
            <person name="Jiao Y."/>
            <person name="Jia J."/>
        </authorList>
    </citation>
    <scope>NUCLEOTIDE SEQUENCE [LARGE SCALE GENOMIC DNA]</scope>
    <source>
        <strain evidence="2">cv. AL8/78</strain>
    </source>
</reference>
<reference evidence="1" key="3">
    <citation type="journal article" date="2017" name="Nature">
        <title>Genome sequence of the progenitor of the wheat D genome Aegilops tauschii.</title>
        <authorList>
            <person name="Luo M.C."/>
            <person name="Gu Y.Q."/>
            <person name="Puiu D."/>
            <person name="Wang H."/>
            <person name="Twardziok S.O."/>
            <person name="Deal K.R."/>
            <person name="Huo N."/>
            <person name="Zhu T."/>
            <person name="Wang L."/>
            <person name="Wang Y."/>
            <person name="McGuire P.E."/>
            <person name="Liu S."/>
            <person name="Long H."/>
            <person name="Ramasamy R.K."/>
            <person name="Rodriguez J.C."/>
            <person name="Van S.L."/>
            <person name="Yuan L."/>
            <person name="Wang Z."/>
            <person name="Xia Z."/>
            <person name="Xiao L."/>
            <person name="Anderson O.D."/>
            <person name="Ouyang S."/>
            <person name="Liang Y."/>
            <person name="Zimin A.V."/>
            <person name="Pertea G."/>
            <person name="Qi P."/>
            <person name="Bennetzen J.L."/>
            <person name="Dai X."/>
            <person name="Dawson M.W."/>
            <person name="Muller H.G."/>
            <person name="Kugler K."/>
            <person name="Rivarola-Duarte L."/>
            <person name="Spannagl M."/>
            <person name="Mayer K.F.X."/>
            <person name="Lu F.H."/>
            <person name="Bevan M.W."/>
            <person name="Leroy P."/>
            <person name="Li P."/>
            <person name="You F.M."/>
            <person name="Sun Q."/>
            <person name="Liu Z."/>
            <person name="Lyons E."/>
            <person name="Wicker T."/>
            <person name="Salzberg S.L."/>
            <person name="Devos K.M."/>
            <person name="Dvorak J."/>
        </authorList>
    </citation>
    <scope>NUCLEOTIDE SEQUENCE [LARGE SCALE GENOMIC DNA]</scope>
    <source>
        <strain evidence="1">cv. AL8/78</strain>
    </source>
</reference>
<evidence type="ECO:0000313" key="1">
    <source>
        <dbReference type="EnsemblPlants" id="AET3Gv20210700.11"/>
    </source>
</evidence>
<dbReference type="Gramene" id="AET3Gv20210700.11">
    <property type="protein sequence ID" value="AET3Gv20210700.11"/>
    <property type="gene ID" value="AET3Gv20210700"/>
</dbReference>
<proteinExistence type="predicted"/>
<protein>
    <submittedName>
        <fullName evidence="1">Uncharacterized protein</fullName>
    </submittedName>
</protein>
<organism evidence="1 2">
    <name type="scientific">Aegilops tauschii subsp. strangulata</name>
    <name type="common">Goatgrass</name>
    <dbReference type="NCBI Taxonomy" id="200361"/>
    <lineage>
        <taxon>Eukaryota</taxon>
        <taxon>Viridiplantae</taxon>
        <taxon>Streptophyta</taxon>
        <taxon>Embryophyta</taxon>
        <taxon>Tracheophyta</taxon>
        <taxon>Spermatophyta</taxon>
        <taxon>Magnoliopsida</taxon>
        <taxon>Liliopsida</taxon>
        <taxon>Poales</taxon>
        <taxon>Poaceae</taxon>
        <taxon>BOP clade</taxon>
        <taxon>Pooideae</taxon>
        <taxon>Triticodae</taxon>
        <taxon>Triticeae</taxon>
        <taxon>Triticinae</taxon>
        <taxon>Aegilops</taxon>
    </lineage>
</organism>
<reference evidence="1" key="5">
    <citation type="journal article" date="2021" name="G3 (Bethesda)">
        <title>Aegilops tauschii genome assembly Aet v5.0 features greater sequence contiguity and improved annotation.</title>
        <authorList>
            <person name="Wang L."/>
            <person name="Zhu T."/>
            <person name="Rodriguez J.C."/>
            <person name="Deal K.R."/>
            <person name="Dubcovsky J."/>
            <person name="McGuire P.E."/>
            <person name="Lux T."/>
            <person name="Spannagl M."/>
            <person name="Mayer K.F.X."/>
            <person name="Baldrich P."/>
            <person name="Meyers B.C."/>
            <person name="Huo N."/>
            <person name="Gu Y.Q."/>
            <person name="Zhou H."/>
            <person name="Devos K.M."/>
            <person name="Bennetzen J.L."/>
            <person name="Unver T."/>
            <person name="Budak H."/>
            <person name="Gulick P.J."/>
            <person name="Galiba G."/>
            <person name="Kalapos B."/>
            <person name="Nelson D.R."/>
            <person name="Li P."/>
            <person name="You F.M."/>
            <person name="Luo M.C."/>
            <person name="Dvorak J."/>
        </authorList>
    </citation>
    <scope>NUCLEOTIDE SEQUENCE [LARGE SCALE GENOMIC DNA]</scope>
    <source>
        <strain evidence="1">cv. AL8/78</strain>
    </source>
</reference>
<name>A0A453E3S7_AEGTS</name>
<dbReference type="Proteomes" id="UP000015105">
    <property type="component" value="Chromosome 3D"/>
</dbReference>
<accession>A0A453E3S7</accession>
<reference evidence="1" key="4">
    <citation type="submission" date="2019-03" db="UniProtKB">
        <authorList>
            <consortium name="EnsemblPlants"/>
        </authorList>
    </citation>
    <scope>IDENTIFICATION</scope>
</reference>
<keyword evidence="2" id="KW-1185">Reference proteome</keyword>
<dbReference type="EnsemblPlants" id="AET3Gv20210700.11">
    <property type="protein sequence ID" value="AET3Gv20210700.11"/>
    <property type="gene ID" value="AET3Gv20210700"/>
</dbReference>
<evidence type="ECO:0000313" key="2">
    <source>
        <dbReference type="Proteomes" id="UP000015105"/>
    </source>
</evidence>